<keyword evidence="1" id="KW-1133">Transmembrane helix</keyword>
<evidence type="ECO:0000256" key="1">
    <source>
        <dbReference type="SAM" id="Phobius"/>
    </source>
</evidence>
<gene>
    <name evidence="2" type="ORF">MB27_16195</name>
</gene>
<dbReference type="STRING" id="1869.MB27_16195"/>
<sequence>MTVLIQHSTQPEQPGILRRRVTGTPSEIDATVSLLRHSGALVSASVPCQVGPTDPRVTVIVRVRENALTYTPAPLPASSRPWVKPVAIAAAVLTLVAGLLIGGYLAAQQIITAATSSGSGIAAIGFLIVVAGLLLLVRAGRRSGACMGLHCSGCGHR</sequence>
<accession>A0A0A6UK92</accession>
<keyword evidence="1" id="KW-0812">Transmembrane</keyword>
<feature type="transmembrane region" description="Helical" evidence="1">
    <location>
        <begin position="86"/>
        <end position="107"/>
    </location>
</feature>
<protein>
    <submittedName>
        <fullName evidence="2">Uncharacterized protein</fullName>
    </submittedName>
</protein>
<keyword evidence="3" id="KW-1185">Reference proteome</keyword>
<dbReference type="eggNOG" id="ENOG503232Y">
    <property type="taxonomic scope" value="Bacteria"/>
</dbReference>
<proteinExistence type="predicted"/>
<reference evidence="2 3" key="1">
    <citation type="submission" date="2014-10" db="EMBL/GenBank/DDBJ databases">
        <title>Draft genome sequence of Actinoplanes utahensis NRRL 12052.</title>
        <authorList>
            <person name="Velasco-Bucheli B."/>
            <person name="del Cerro C."/>
            <person name="Hormigo D."/>
            <person name="Garcia J.L."/>
            <person name="Acebal C."/>
            <person name="Arroyo M."/>
            <person name="de la Mata I."/>
        </authorList>
    </citation>
    <scope>NUCLEOTIDE SEQUENCE [LARGE SCALE GENOMIC DNA]</scope>
    <source>
        <strain evidence="2 3">NRRL 12052</strain>
    </source>
</reference>
<dbReference type="Proteomes" id="UP000054537">
    <property type="component" value="Unassembled WGS sequence"/>
</dbReference>
<dbReference type="OrthoDB" id="3396472at2"/>
<comment type="caution">
    <text evidence="2">The sequence shown here is derived from an EMBL/GenBank/DDBJ whole genome shotgun (WGS) entry which is preliminary data.</text>
</comment>
<organism evidence="2 3">
    <name type="scientific">Actinoplanes utahensis</name>
    <dbReference type="NCBI Taxonomy" id="1869"/>
    <lineage>
        <taxon>Bacteria</taxon>
        <taxon>Bacillati</taxon>
        <taxon>Actinomycetota</taxon>
        <taxon>Actinomycetes</taxon>
        <taxon>Micromonosporales</taxon>
        <taxon>Micromonosporaceae</taxon>
        <taxon>Actinoplanes</taxon>
    </lineage>
</organism>
<evidence type="ECO:0000313" key="3">
    <source>
        <dbReference type="Proteomes" id="UP000054537"/>
    </source>
</evidence>
<dbReference type="AlphaFoldDB" id="A0A0A6UK92"/>
<feature type="transmembrane region" description="Helical" evidence="1">
    <location>
        <begin position="119"/>
        <end position="137"/>
    </location>
</feature>
<keyword evidence="1" id="KW-0472">Membrane</keyword>
<name>A0A0A6UK92_ACTUT</name>
<dbReference type="RefSeq" id="WP_043525413.1">
    <property type="nucleotide sequence ID" value="NZ_BAABKU010000025.1"/>
</dbReference>
<dbReference type="EMBL" id="JRTT01000017">
    <property type="protein sequence ID" value="KHD76545.1"/>
    <property type="molecule type" value="Genomic_DNA"/>
</dbReference>
<evidence type="ECO:0000313" key="2">
    <source>
        <dbReference type="EMBL" id="KHD76545.1"/>
    </source>
</evidence>